<protein>
    <recommendedName>
        <fullName evidence="4">DUF2066 domain-containing protein</fullName>
    </recommendedName>
</protein>
<gene>
    <name evidence="2" type="ORF">GCM10011507_21200</name>
</gene>
<sequence>MHPRLAALVALAAITVPLAAQSKPATPEPAWKTAIEARRQQLIQKNGYGTDAALRTQLMQMRATDQAARGFAPSTASKHEMVQKLPATDADLTAELKQIVQQKGWPTISMVGIDASNAAMLVLTHSPDHAWQRQMLPQLEQLADAGKIDPSSLALVVDKELVSEGKLQRYGTQFKYINGSLAMYGVEDPGSLDHERARALLPPIDVYKHQLSEMYHVPAGNAIVTATPAQN</sequence>
<dbReference type="AlphaFoldDB" id="A0A916RTF1"/>
<dbReference type="Proteomes" id="UP000648801">
    <property type="component" value="Unassembled WGS sequence"/>
</dbReference>
<feature type="chain" id="PRO_5037990277" description="DUF2066 domain-containing protein" evidence="1">
    <location>
        <begin position="23"/>
        <end position="231"/>
    </location>
</feature>
<feature type="signal peptide" evidence="1">
    <location>
        <begin position="1"/>
        <end position="22"/>
    </location>
</feature>
<dbReference type="InterPro" id="IPR046732">
    <property type="entry name" value="DUF6624"/>
</dbReference>
<dbReference type="Pfam" id="PF20329">
    <property type="entry name" value="DUF6624"/>
    <property type="match status" value="1"/>
</dbReference>
<reference evidence="2" key="2">
    <citation type="submission" date="2020-09" db="EMBL/GenBank/DDBJ databases">
        <authorList>
            <person name="Sun Q."/>
            <person name="Zhou Y."/>
        </authorList>
    </citation>
    <scope>NUCLEOTIDE SEQUENCE</scope>
    <source>
        <strain evidence="2">CGMCC 1.15447</strain>
    </source>
</reference>
<accession>A0A916RTF1</accession>
<keyword evidence="1" id="KW-0732">Signal</keyword>
<evidence type="ECO:0000313" key="3">
    <source>
        <dbReference type="Proteomes" id="UP000648801"/>
    </source>
</evidence>
<dbReference type="RefSeq" id="WP_188759256.1">
    <property type="nucleotide sequence ID" value="NZ_BMJB01000001.1"/>
</dbReference>
<name>A0A916RTF1_9BACT</name>
<organism evidence="2 3">
    <name type="scientific">Edaphobacter acidisoli</name>
    <dbReference type="NCBI Taxonomy" id="2040573"/>
    <lineage>
        <taxon>Bacteria</taxon>
        <taxon>Pseudomonadati</taxon>
        <taxon>Acidobacteriota</taxon>
        <taxon>Terriglobia</taxon>
        <taxon>Terriglobales</taxon>
        <taxon>Acidobacteriaceae</taxon>
        <taxon>Edaphobacter</taxon>
    </lineage>
</organism>
<proteinExistence type="predicted"/>
<comment type="caution">
    <text evidence="2">The sequence shown here is derived from an EMBL/GenBank/DDBJ whole genome shotgun (WGS) entry which is preliminary data.</text>
</comment>
<evidence type="ECO:0008006" key="4">
    <source>
        <dbReference type="Google" id="ProtNLM"/>
    </source>
</evidence>
<keyword evidence="3" id="KW-1185">Reference proteome</keyword>
<evidence type="ECO:0000256" key="1">
    <source>
        <dbReference type="SAM" id="SignalP"/>
    </source>
</evidence>
<dbReference type="EMBL" id="BMJB01000001">
    <property type="protein sequence ID" value="GGA69453.1"/>
    <property type="molecule type" value="Genomic_DNA"/>
</dbReference>
<evidence type="ECO:0000313" key="2">
    <source>
        <dbReference type="EMBL" id="GGA69453.1"/>
    </source>
</evidence>
<reference evidence="2" key="1">
    <citation type="journal article" date="2014" name="Int. J. Syst. Evol. Microbiol.">
        <title>Complete genome sequence of Corynebacterium casei LMG S-19264T (=DSM 44701T), isolated from a smear-ripened cheese.</title>
        <authorList>
            <consortium name="US DOE Joint Genome Institute (JGI-PGF)"/>
            <person name="Walter F."/>
            <person name="Albersmeier A."/>
            <person name="Kalinowski J."/>
            <person name="Ruckert C."/>
        </authorList>
    </citation>
    <scope>NUCLEOTIDE SEQUENCE</scope>
    <source>
        <strain evidence="2">CGMCC 1.15447</strain>
    </source>
</reference>